<proteinExistence type="predicted"/>
<organism evidence="2 3">
    <name type="scientific">Cavenderia fasciculata</name>
    <name type="common">Slime mold</name>
    <name type="synonym">Dictyostelium fasciculatum</name>
    <dbReference type="NCBI Taxonomy" id="261658"/>
    <lineage>
        <taxon>Eukaryota</taxon>
        <taxon>Amoebozoa</taxon>
        <taxon>Evosea</taxon>
        <taxon>Eumycetozoa</taxon>
        <taxon>Dictyostelia</taxon>
        <taxon>Acytosteliales</taxon>
        <taxon>Cavenderiaceae</taxon>
        <taxon>Cavenderia</taxon>
    </lineage>
</organism>
<feature type="compositionally biased region" description="Basic and acidic residues" evidence="1">
    <location>
        <begin position="18"/>
        <end position="35"/>
    </location>
</feature>
<keyword evidence="3" id="KW-1185">Reference proteome</keyword>
<reference evidence="3" key="1">
    <citation type="journal article" date="2011" name="Genome Res.">
        <title>Phylogeny-wide analysis of social amoeba genomes highlights ancient origins for complex intercellular communication.</title>
        <authorList>
            <person name="Heidel A.J."/>
            <person name="Lawal H.M."/>
            <person name="Felder M."/>
            <person name="Schilde C."/>
            <person name="Helps N.R."/>
            <person name="Tunggal B."/>
            <person name="Rivero F."/>
            <person name="John U."/>
            <person name="Schleicher M."/>
            <person name="Eichinger L."/>
            <person name="Platzer M."/>
            <person name="Noegel A.A."/>
            <person name="Schaap P."/>
            <person name="Gloeckner G."/>
        </authorList>
    </citation>
    <scope>NUCLEOTIDE SEQUENCE [LARGE SCALE GENOMIC DNA]</scope>
    <source>
        <strain evidence="3">SH3</strain>
    </source>
</reference>
<evidence type="ECO:0000313" key="3">
    <source>
        <dbReference type="Proteomes" id="UP000007797"/>
    </source>
</evidence>
<feature type="region of interest" description="Disordered" evidence="1">
    <location>
        <begin position="1"/>
        <end position="35"/>
    </location>
</feature>
<evidence type="ECO:0000313" key="2">
    <source>
        <dbReference type="EMBL" id="EGG22070.1"/>
    </source>
</evidence>
<gene>
    <name evidence="2" type="ORF">DFA_01960</name>
</gene>
<dbReference type="Proteomes" id="UP000007797">
    <property type="component" value="Unassembled WGS sequence"/>
</dbReference>
<evidence type="ECO:0000256" key="1">
    <source>
        <dbReference type="SAM" id="MobiDB-lite"/>
    </source>
</evidence>
<dbReference type="KEGG" id="dfa:DFA_01960"/>
<dbReference type="GeneID" id="14873145"/>
<dbReference type="AlphaFoldDB" id="F4PR13"/>
<protein>
    <submittedName>
        <fullName evidence="2">Uncharacterized protein</fullName>
    </submittedName>
</protein>
<accession>F4PR13</accession>
<dbReference type="EMBL" id="GL883010">
    <property type="protein sequence ID" value="EGG22070.1"/>
    <property type="molecule type" value="Genomic_DNA"/>
</dbReference>
<name>F4PR13_CACFS</name>
<dbReference type="RefSeq" id="XP_004359921.1">
    <property type="nucleotide sequence ID" value="XM_004359864.1"/>
</dbReference>
<sequence length="62" mass="6924">MRQRWSAPIEDGPLELVDASRRPEDGARGLEGTRRPEQTSIVAYNLLPLCPPLTQKVKPISL</sequence>